<dbReference type="InterPro" id="IPR008332">
    <property type="entry name" value="MethylG_MeTrfase_N"/>
</dbReference>
<dbReference type="SUPFAM" id="SSF46767">
    <property type="entry name" value="Methylated DNA-protein cysteine methyltransferase, C-terminal domain"/>
    <property type="match status" value="1"/>
</dbReference>
<dbReference type="STRING" id="1616788.AR543_05400"/>
<dbReference type="FunFam" id="1.10.10.10:FF:000214">
    <property type="entry name" value="Methylated-DNA--protein-cysteine methyltransferase"/>
    <property type="match status" value="1"/>
</dbReference>
<dbReference type="InterPro" id="IPR036631">
    <property type="entry name" value="MGMT_N_sf"/>
</dbReference>
<comment type="function">
    <text evidence="9">Involved in the cellular defense against the biological effects of O6-methylguanine (O6-MeG) and O4-methylthymine (O4-MeT) in DNA. Repairs the methylated nucleobase in DNA by stoichiometrically transferring the methyl group to a cysteine residue in the enzyme. This is a suicide reaction: the enzyme is irreversibly inactivated.</text>
</comment>
<accession>A0A172ZMZ2</accession>
<evidence type="ECO:0000256" key="9">
    <source>
        <dbReference type="HAMAP-Rule" id="MF_00772"/>
    </source>
</evidence>
<proteinExistence type="inferred from homology"/>
<dbReference type="GO" id="GO:0032259">
    <property type="term" value="P:methylation"/>
    <property type="evidence" value="ECO:0007669"/>
    <property type="project" value="UniProtKB-KW"/>
</dbReference>
<evidence type="ECO:0000256" key="7">
    <source>
        <dbReference type="ARBA" id="ARBA00023204"/>
    </source>
</evidence>
<evidence type="ECO:0000256" key="5">
    <source>
        <dbReference type="ARBA" id="ARBA00022679"/>
    </source>
</evidence>
<evidence type="ECO:0000256" key="8">
    <source>
        <dbReference type="ARBA" id="ARBA00049348"/>
    </source>
</evidence>
<keyword evidence="13" id="KW-1185">Reference proteome</keyword>
<dbReference type="GO" id="GO:0005737">
    <property type="term" value="C:cytoplasm"/>
    <property type="evidence" value="ECO:0007669"/>
    <property type="project" value="UniProtKB-SubCell"/>
</dbReference>
<keyword evidence="7 9" id="KW-0234">DNA repair</keyword>
<comment type="subcellular location">
    <subcellularLocation>
        <location evidence="9">Cytoplasm</location>
    </subcellularLocation>
</comment>
<dbReference type="Gene3D" id="3.30.160.70">
    <property type="entry name" value="Methylated DNA-protein cysteine methyltransferase domain"/>
    <property type="match status" value="1"/>
</dbReference>
<dbReference type="SUPFAM" id="SSF53155">
    <property type="entry name" value="Methylated DNA-protein cysteine methyltransferase domain"/>
    <property type="match status" value="1"/>
</dbReference>
<dbReference type="PANTHER" id="PTHR10815:SF5">
    <property type="entry name" value="METHYLATED-DNA--PROTEIN-CYSTEINE METHYLTRANSFERASE"/>
    <property type="match status" value="1"/>
</dbReference>
<dbReference type="InterPro" id="IPR001497">
    <property type="entry name" value="MethylDNA_cys_MeTrfase_AS"/>
</dbReference>
<reference evidence="13" key="1">
    <citation type="submission" date="2015-10" db="EMBL/GenBank/DDBJ databases">
        <title>Genome of Paenibacillus bovis sp. nov.</title>
        <authorList>
            <person name="Wu Z."/>
            <person name="Gao C."/>
            <person name="Liu Z."/>
            <person name="Zheng H."/>
        </authorList>
    </citation>
    <scope>NUCLEOTIDE SEQUENCE [LARGE SCALE GENOMIC DNA]</scope>
    <source>
        <strain evidence="13">BD3526</strain>
    </source>
</reference>
<sequence>MLQNEQHGAVLYYAEMESPVGPVTLLQSAYGLCHLEFKTYSEAQSGLSTWSRRWYGEHEIVHSPTQLGQAIDQLNEYFAGERQAFDLQLDLQGTAFQRQVWQALQVIPYGEVVSYKWIAVHIGSPSAVRAVGGANNRNPVSIIVPCHRVIGMNGQMVGYGGGLDRKELLLELEGYLRQPVLF</sequence>
<comment type="similarity">
    <text evidence="2 9">Belongs to the MGMT family.</text>
</comment>
<feature type="active site" description="Nucleophile; methyl group acceptor" evidence="9">
    <location>
        <position position="146"/>
    </location>
</feature>
<comment type="catalytic activity">
    <reaction evidence="8 9">
        <text>a 6-O-methyl-2'-deoxyguanosine in DNA + L-cysteinyl-[protein] = S-methyl-L-cysteinyl-[protein] + a 2'-deoxyguanosine in DNA</text>
        <dbReference type="Rhea" id="RHEA:24000"/>
        <dbReference type="Rhea" id="RHEA-COMP:10131"/>
        <dbReference type="Rhea" id="RHEA-COMP:10132"/>
        <dbReference type="Rhea" id="RHEA-COMP:11367"/>
        <dbReference type="Rhea" id="RHEA-COMP:11368"/>
        <dbReference type="ChEBI" id="CHEBI:29950"/>
        <dbReference type="ChEBI" id="CHEBI:82612"/>
        <dbReference type="ChEBI" id="CHEBI:85445"/>
        <dbReference type="ChEBI" id="CHEBI:85448"/>
        <dbReference type="EC" id="2.1.1.63"/>
    </reaction>
</comment>
<dbReference type="EC" id="2.1.1.63" evidence="9"/>
<keyword evidence="5 9" id="KW-0808">Transferase</keyword>
<feature type="domain" description="Methylguanine DNA methyltransferase ribonuclease-like" evidence="11">
    <location>
        <begin position="11"/>
        <end position="91"/>
    </location>
</feature>
<feature type="domain" description="Methylated-DNA-[protein]-cysteine S-methyltransferase DNA binding" evidence="10">
    <location>
        <begin position="95"/>
        <end position="174"/>
    </location>
</feature>
<evidence type="ECO:0000256" key="4">
    <source>
        <dbReference type="ARBA" id="ARBA00022603"/>
    </source>
</evidence>
<evidence type="ECO:0000313" key="13">
    <source>
        <dbReference type="Proteomes" id="UP000078148"/>
    </source>
</evidence>
<dbReference type="GO" id="GO:0003908">
    <property type="term" value="F:methylated-DNA-[protein]-cysteine S-methyltransferase activity"/>
    <property type="evidence" value="ECO:0007669"/>
    <property type="project" value="UniProtKB-UniRule"/>
</dbReference>
<dbReference type="CDD" id="cd06445">
    <property type="entry name" value="ATase"/>
    <property type="match status" value="1"/>
</dbReference>
<dbReference type="AlphaFoldDB" id="A0A172ZMZ2"/>
<evidence type="ECO:0000256" key="6">
    <source>
        <dbReference type="ARBA" id="ARBA00022763"/>
    </source>
</evidence>
<dbReference type="HAMAP" id="MF_00772">
    <property type="entry name" value="OGT"/>
    <property type="match status" value="1"/>
</dbReference>
<evidence type="ECO:0000256" key="2">
    <source>
        <dbReference type="ARBA" id="ARBA00008711"/>
    </source>
</evidence>
<dbReference type="InterPro" id="IPR036388">
    <property type="entry name" value="WH-like_DNA-bd_sf"/>
</dbReference>
<dbReference type="EMBL" id="CP013023">
    <property type="protein sequence ID" value="ANF98647.1"/>
    <property type="molecule type" value="Genomic_DNA"/>
</dbReference>
<keyword evidence="4 9" id="KW-0489">Methyltransferase</keyword>
<evidence type="ECO:0000259" key="11">
    <source>
        <dbReference type="Pfam" id="PF02870"/>
    </source>
</evidence>
<comment type="miscellaneous">
    <text evidence="9">This enzyme catalyzes only one turnover and therefore is not strictly catalytic. According to one definition, an enzyme is a biocatalyst that acts repeatedly and over many reaction cycles.</text>
</comment>
<dbReference type="Pfam" id="PF02870">
    <property type="entry name" value="Methyltransf_1N"/>
    <property type="match status" value="1"/>
</dbReference>
<name>A0A172ZMZ2_9BACL</name>
<dbReference type="PANTHER" id="PTHR10815">
    <property type="entry name" value="METHYLATED-DNA--PROTEIN-CYSTEINE METHYLTRANSFERASE"/>
    <property type="match status" value="1"/>
</dbReference>
<dbReference type="Proteomes" id="UP000078148">
    <property type="component" value="Chromosome"/>
</dbReference>
<reference evidence="12 13" key="2">
    <citation type="journal article" date="2016" name="Int. J. Syst. Evol. Microbiol.">
        <title>Paenibacillus bovis sp. nov., isolated from raw yak (Bos grunniens) milk.</title>
        <authorList>
            <person name="Gao C."/>
            <person name="Han J."/>
            <person name="Liu Z."/>
            <person name="Xu X."/>
            <person name="Hang F."/>
            <person name="Wu Z."/>
        </authorList>
    </citation>
    <scope>NUCLEOTIDE SEQUENCE [LARGE SCALE GENOMIC DNA]</scope>
    <source>
        <strain evidence="12 13">BD3526</strain>
    </source>
</reference>
<dbReference type="GO" id="GO:0006307">
    <property type="term" value="P:DNA alkylation repair"/>
    <property type="evidence" value="ECO:0007669"/>
    <property type="project" value="UniProtKB-UniRule"/>
</dbReference>
<evidence type="ECO:0000313" key="12">
    <source>
        <dbReference type="EMBL" id="ANF98647.1"/>
    </source>
</evidence>
<keyword evidence="3 9" id="KW-0963">Cytoplasm</keyword>
<dbReference type="KEGG" id="pbv:AR543_05400"/>
<protein>
    <recommendedName>
        <fullName evidence="9">Methylated-DNA--protein-cysteine methyltransferase</fullName>
        <ecNumber evidence="9">2.1.1.63</ecNumber>
    </recommendedName>
    <alternativeName>
        <fullName evidence="9">6-O-methylguanine-DNA methyltransferase</fullName>
        <shortName evidence="9">MGMT</shortName>
    </alternativeName>
    <alternativeName>
        <fullName evidence="9">O-6-methylguanine-DNA-alkyltransferase</fullName>
    </alternativeName>
</protein>
<dbReference type="NCBIfam" id="TIGR00589">
    <property type="entry name" value="ogt"/>
    <property type="match status" value="1"/>
</dbReference>
<dbReference type="InterPro" id="IPR036217">
    <property type="entry name" value="MethylDNA_cys_MeTrfase_DNAb"/>
</dbReference>
<organism evidence="12 13">
    <name type="scientific">Paenibacillus bovis</name>
    <dbReference type="NCBI Taxonomy" id="1616788"/>
    <lineage>
        <taxon>Bacteria</taxon>
        <taxon>Bacillati</taxon>
        <taxon>Bacillota</taxon>
        <taxon>Bacilli</taxon>
        <taxon>Bacillales</taxon>
        <taxon>Paenibacillaceae</taxon>
        <taxon>Paenibacillus</taxon>
    </lineage>
</organism>
<dbReference type="InterPro" id="IPR023546">
    <property type="entry name" value="MGMT"/>
</dbReference>
<evidence type="ECO:0000256" key="3">
    <source>
        <dbReference type="ARBA" id="ARBA00022490"/>
    </source>
</evidence>
<evidence type="ECO:0000256" key="1">
    <source>
        <dbReference type="ARBA" id="ARBA00001286"/>
    </source>
</evidence>
<dbReference type="Pfam" id="PF01035">
    <property type="entry name" value="DNA_binding_1"/>
    <property type="match status" value="1"/>
</dbReference>
<dbReference type="PROSITE" id="PS00374">
    <property type="entry name" value="MGMT"/>
    <property type="match status" value="1"/>
</dbReference>
<gene>
    <name evidence="12" type="ORF">AR543_05400</name>
</gene>
<dbReference type="InterPro" id="IPR014048">
    <property type="entry name" value="MethylDNA_cys_MeTrfase_DNA-bd"/>
</dbReference>
<evidence type="ECO:0000259" key="10">
    <source>
        <dbReference type="Pfam" id="PF01035"/>
    </source>
</evidence>
<keyword evidence="6 9" id="KW-0227">DNA damage</keyword>
<comment type="catalytic activity">
    <reaction evidence="1 9">
        <text>a 4-O-methyl-thymidine in DNA + L-cysteinyl-[protein] = a thymidine in DNA + S-methyl-L-cysteinyl-[protein]</text>
        <dbReference type="Rhea" id="RHEA:53428"/>
        <dbReference type="Rhea" id="RHEA-COMP:10131"/>
        <dbReference type="Rhea" id="RHEA-COMP:10132"/>
        <dbReference type="Rhea" id="RHEA-COMP:13555"/>
        <dbReference type="Rhea" id="RHEA-COMP:13556"/>
        <dbReference type="ChEBI" id="CHEBI:29950"/>
        <dbReference type="ChEBI" id="CHEBI:82612"/>
        <dbReference type="ChEBI" id="CHEBI:137386"/>
        <dbReference type="ChEBI" id="CHEBI:137387"/>
        <dbReference type="EC" id="2.1.1.63"/>
    </reaction>
</comment>
<dbReference type="Gene3D" id="1.10.10.10">
    <property type="entry name" value="Winged helix-like DNA-binding domain superfamily/Winged helix DNA-binding domain"/>
    <property type="match status" value="1"/>
</dbReference>